<comment type="caution">
    <text evidence="5">The sequence shown here is derived from an EMBL/GenBank/DDBJ whole genome shotgun (WGS) entry which is preliminary data.</text>
</comment>
<dbReference type="PANTHER" id="PTHR24193:SF121">
    <property type="entry name" value="ADA2A-CONTAINING COMPLEX COMPONENT 3, ISOFORM D"/>
    <property type="match status" value="1"/>
</dbReference>
<dbReference type="InterPro" id="IPR050663">
    <property type="entry name" value="Ankyrin-SOCS_Box"/>
</dbReference>
<accession>A0ABR3GKC9</accession>
<keyword evidence="2 3" id="KW-0040">ANK repeat</keyword>
<evidence type="ECO:0000313" key="5">
    <source>
        <dbReference type="EMBL" id="KAL0636250.1"/>
    </source>
</evidence>
<keyword evidence="1" id="KW-0677">Repeat</keyword>
<feature type="domain" description="F-box" evidence="4">
    <location>
        <begin position="8"/>
        <end position="45"/>
    </location>
</feature>
<dbReference type="Pfam" id="PF12796">
    <property type="entry name" value="Ank_2"/>
    <property type="match status" value="2"/>
</dbReference>
<organism evidence="5 6">
    <name type="scientific">Discina gigas</name>
    <dbReference type="NCBI Taxonomy" id="1032678"/>
    <lineage>
        <taxon>Eukaryota</taxon>
        <taxon>Fungi</taxon>
        <taxon>Dikarya</taxon>
        <taxon>Ascomycota</taxon>
        <taxon>Pezizomycotina</taxon>
        <taxon>Pezizomycetes</taxon>
        <taxon>Pezizales</taxon>
        <taxon>Discinaceae</taxon>
        <taxon>Discina</taxon>
    </lineage>
</organism>
<dbReference type="PROSITE" id="PS50297">
    <property type="entry name" value="ANK_REP_REGION"/>
    <property type="match status" value="2"/>
</dbReference>
<evidence type="ECO:0000313" key="6">
    <source>
        <dbReference type="Proteomes" id="UP001447188"/>
    </source>
</evidence>
<dbReference type="PANTHER" id="PTHR24193">
    <property type="entry name" value="ANKYRIN REPEAT PROTEIN"/>
    <property type="match status" value="1"/>
</dbReference>
<dbReference type="Pfam" id="PF00023">
    <property type="entry name" value="Ank"/>
    <property type="match status" value="1"/>
</dbReference>
<dbReference type="PRINTS" id="PR01415">
    <property type="entry name" value="ANKYRIN"/>
</dbReference>
<dbReference type="EMBL" id="JBBBZM010000054">
    <property type="protein sequence ID" value="KAL0636250.1"/>
    <property type="molecule type" value="Genomic_DNA"/>
</dbReference>
<protein>
    <recommendedName>
        <fullName evidence="4">F-box domain-containing protein</fullName>
    </recommendedName>
</protein>
<dbReference type="Gene3D" id="1.25.40.20">
    <property type="entry name" value="Ankyrin repeat-containing domain"/>
    <property type="match status" value="2"/>
</dbReference>
<dbReference type="InterPro" id="IPR036770">
    <property type="entry name" value="Ankyrin_rpt-contain_sf"/>
</dbReference>
<evidence type="ECO:0000256" key="3">
    <source>
        <dbReference type="PROSITE-ProRule" id="PRU00023"/>
    </source>
</evidence>
<evidence type="ECO:0000259" key="4">
    <source>
        <dbReference type="PROSITE" id="PS50181"/>
    </source>
</evidence>
<reference evidence="5 6" key="1">
    <citation type="submission" date="2024-02" db="EMBL/GenBank/DDBJ databases">
        <title>Discinaceae phylogenomics.</title>
        <authorList>
            <person name="Dirks A.C."/>
            <person name="James T.Y."/>
        </authorList>
    </citation>
    <scope>NUCLEOTIDE SEQUENCE [LARGE SCALE GENOMIC DNA]</scope>
    <source>
        <strain evidence="5 6">ACD0624</strain>
    </source>
</reference>
<feature type="repeat" description="ANK" evidence="3">
    <location>
        <begin position="308"/>
        <end position="340"/>
    </location>
</feature>
<name>A0ABR3GKC9_9PEZI</name>
<evidence type="ECO:0000256" key="2">
    <source>
        <dbReference type="ARBA" id="ARBA00023043"/>
    </source>
</evidence>
<dbReference type="PROSITE" id="PS50181">
    <property type="entry name" value="FBOX"/>
    <property type="match status" value="1"/>
</dbReference>
<gene>
    <name evidence="5" type="ORF">Q9L58_004814</name>
</gene>
<feature type="repeat" description="ANK" evidence="3">
    <location>
        <begin position="341"/>
        <end position="373"/>
    </location>
</feature>
<sequence length="393" mass="41999">MTSPTATTPSLLSLPNELLLTIAESLLPNSLYSLTRTSRRLAILLLPRLSTLACSDNFSITALFWAAASKNRPLAEQILSKTTTIFQVCPPDTRTPSPGLPPPLPCLNTTPVKRDASAVDFVLSQGAALQLHYLCTTFTSLFWAVVSGHRRLTSHLLAHGAAPTVLNACGRSALHEAVHRSNYAIVKLLLTAHPASVNHADSRGRPPLYWAVVVVRDPTMARILLAHGATFTYTNRTSGRTLLHLSARGQGDSALVQTLLDFRADPTRRTFTMQSSLHVAARHSDAATVRILLSHAGCAAGVNARDGAGWTPLHLAAQAGRADVVKVLLECGADVNARDDRGGTPLHRALYHGQGDAAAMLIGSGADPDGNGLDQLMAGELRVKGALRWEDRL</sequence>
<dbReference type="InterPro" id="IPR001810">
    <property type="entry name" value="F-box_dom"/>
</dbReference>
<dbReference type="PROSITE" id="PS50088">
    <property type="entry name" value="ANK_REPEAT"/>
    <property type="match status" value="2"/>
</dbReference>
<dbReference type="SUPFAM" id="SSF48403">
    <property type="entry name" value="Ankyrin repeat"/>
    <property type="match status" value="1"/>
</dbReference>
<evidence type="ECO:0000256" key="1">
    <source>
        <dbReference type="ARBA" id="ARBA00022737"/>
    </source>
</evidence>
<proteinExistence type="predicted"/>
<keyword evidence="6" id="KW-1185">Reference proteome</keyword>
<dbReference type="SMART" id="SM00248">
    <property type="entry name" value="ANK"/>
    <property type="match status" value="8"/>
</dbReference>
<dbReference type="InterPro" id="IPR002110">
    <property type="entry name" value="Ankyrin_rpt"/>
</dbReference>
<dbReference type="Proteomes" id="UP001447188">
    <property type="component" value="Unassembled WGS sequence"/>
</dbReference>